<organism evidence="5 6">
    <name type="scientific">Zingiber officinale</name>
    <name type="common">Ginger</name>
    <name type="synonym">Amomum zingiber</name>
    <dbReference type="NCBI Taxonomy" id="94328"/>
    <lineage>
        <taxon>Eukaryota</taxon>
        <taxon>Viridiplantae</taxon>
        <taxon>Streptophyta</taxon>
        <taxon>Embryophyta</taxon>
        <taxon>Tracheophyta</taxon>
        <taxon>Spermatophyta</taxon>
        <taxon>Magnoliopsida</taxon>
        <taxon>Liliopsida</taxon>
        <taxon>Zingiberales</taxon>
        <taxon>Zingiberaceae</taxon>
        <taxon>Zingiber</taxon>
    </lineage>
</organism>
<dbReference type="Pfam" id="PF13499">
    <property type="entry name" value="EF-hand_7"/>
    <property type="match status" value="2"/>
</dbReference>
<keyword evidence="2" id="KW-0677">Repeat</keyword>
<dbReference type="GO" id="GO:0005509">
    <property type="term" value="F:calcium ion binding"/>
    <property type="evidence" value="ECO:0007669"/>
    <property type="project" value="InterPro"/>
</dbReference>
<dbReference type="EMBL" id="JACMSC010000004">
    <property type="protein sequence ID" value="KAG6526710.1"/>
    <property type="molecule type" value="Genomic_DNA"/>
</dbReference>
<dbReference type="FunFam" id="1.10.238.10:FF:000003">
    <property type="entry name" value="Calmodulin A"/>
    <property type="match status" value="1"/>
</dbReference>
<accession>A0A8J5LR23</accession>
<gene>
    <name evidence="5" type="ORF">ZIOFF_016711</name>
</gene>
<feature type="domain" description="EF-hand" evidence="4">
    <location>
        <begin position="64"/>
        <end position="99"/>
    </location>
</feature>
<dbReference type="AlphaFoldDB" id="A0A8J5LR23"/>
<evidence type="ECO:0000256" key="3">
    <source>
        <dbReference type="SAM" id="MobiDB-lite"/>
    </source>
</evidence>
<dbReference type="Proteomes" id="UP000734854">
    <property type="component" value="Unassembled WGS sequence"/>
</dbReference>
<dbReference type="PANTHER" id="PTHR10891">
    <property type="entry name" value="EF-HAND CALCIUM-BINDING DOMAIN CONTAINING PROTEIN"/>
    <property type="match status" value="1"/>
</dbReference>
<dbReference type="InterPro" id="IPR039647">
    <property type="entry name" value="EF_hand_pair_protein_CML-like"/>
</dbReference>
<feature type="domain" description="EF-hand" evidence="4">
    <location>
        <begin position="100"/>
        <end position="135"/>
    </location>
</feature>
<feature type="compositionally biased region" description="Acidic residues" evidence="3">
    <location>
        <begin position="50"/>
        <end position="64"/>
    </location>
</feature>
<sequence>MEFLVLLAVFLCTCAVIHYRRFLGRPKLLPWLSSLLPSAASPGLVKKPEADEEEDDEGASSVEDGEHELERIFSTFDKDGDGFITAGELEESLRRLGLAVTSEETAALVDRVDANGDGLIDLQEFRQLCTEMMLQGEVAVGEDDENLREAFGVFDGNGDGLITAEELAKALTSLGMKQGAKLEDCREMIKRVDRDGDGKVDFGEFTKMMKTKGGGKKLF</sequence>
<protein>
    <recommendedName>
        <fullName evidence="4">EF-hand domain-containing protein</fullName>
    </recommendedName>
</protein>
<name>A0A8J5LR23_ZINOF</name>
<dbReference type="OrthoDB" id="26525at2759"/>
<dbReference type="InterPro" id="IPR002048">
    <property type="entry name" value="EF_hand_dom"/>
</dbReference>
<feature type="domain" description="EF-hand" evidence="4">
    <location>
        <begin position="180"/>
        <end position="215"/>
    </location>
</feature>
<feature type="domain" description="EF-hand" evidence="4">
    <location>
        <begin position="142"/>
        <end position="177"/>
    </location>
</feature>
<proteinExistence type="predicted"/>
<keyword evidence="6" id="KW-1185">Reference proteome</keyword>
<dbReference type="CDD" id="cd00051">
    <property type="entry name" value="EFh"/>
    <property type="match status" value="2"/>
</dbReference>
<dbReference type="PROSITE" id="PS00018">
    <property type="entry name" value="EF_HAND_1"/>
    <property type="match status" value="4"/>
</dbReference>
<evidence type="ECO:0000313" key="5">
    <source>
        <dbReference type="EMBL" id="KAG6526710.1"/>
    </source>
</evidence>
<dbReference type="InterPro" id="IPR018247">
    <property type="entry name" value="EF_Hand_1_Ca_BS"/>
</dbReference>
<evidence type="ECO:0000256" key="2">
    <source>
        <dbReference type="ARBA" id="ARBA00022737"/>
    </source>
</evidence>
<comment type="caution">
    <text evidence="5">The sequence shown here is derived from an EMBL/GenBank/DDBJ whole genome shotgun (WGS) entry which is preliminary data.</text>
</comment>
<reference evidence="5 6" key="1">
    <citation type="submission" date="2020-08" db="EMBL/GenBank/DDBJ databases">
        <title>Plant Genome Project.</title>
        <authorList>
            <person name="Zhang R.-G."/>
        </authorList>
    </citation>
    <scope>NUCLEOTIDE SEQUENCE [LARGE SCALE GENOMIC DNA]</scope>
    <source>
        <tissue evidence="5">Rhizome</tissue>
    </source>
</reference>
<evidence type="ECO:0000313" key="6">
    <source>
        <dbReference type="Proteomes" id="UP000734854"/>
    </source>
</evidence>
<keyword evidence="1" id="KW-0479">Metal-binding</keyword>
<dbReference type="SMART" id="SM00054">
    <property type="entry name" value="EFh"/>
    <property type="match status" value="4"/>
</dbReference>
<evidence type="ECO:0000256" key="1">
    <source>
        <dbReference type="ARBA" id="ARBA00022723"/>
    </source>
</evidence>
<feature type="region of interest" description="Disordered" evidence="3">
    <location>
        <begin position="41"/>
        <end position="64"/>
    </location>
</feature>
<dbReference type="PROSITE" id="PS50222">
    <property type="entry name" value="EF_HAND_2"/>
    <property type="match status" value="4"/>
</dbReference>
<evidence type="ECO:0000259" key="4">
    <source>
        <dbReference type="PROSITE" id="PS50222"/>
    </source>
</evidence>